<dbReference type="InterPro" id="IPR052535">
    <property type="entry name" value="Bacilysin_H2HPP_isomerase"/>
</dbReference>
<feature type="region of interest" description="Disordered" evidence="1">
    <location>
        <begin position="73"/>
        <end position="92"/>
    </location>
</feature>
<dbReference type="Proteomes" id="UP000199215">
    <property type="component" value="Unassembled WGS sequence"/>
</dbReference>
<accession>A0A1H6JVD7</accession>
<evidence type="ECO:0000256" key="1">
    <source>
        <dbReference type="SAM" id="MobiDB-lite"/>
    </source>
</evidence>
<dbReference type="AlphaFoldDB" id="A0A1H6JVD7"/>
<dbReference type="Gene3D" id="2.60.120.10">
    <property type="entry name" value="Jelly Rolls"/>
    <property type="match status" value="1"/>
</dbReference>
<dbReference type="PANTHER" id="PTHR40112:SF1">
    <property type="entry name" value="H2HPP ISOMERASE"/>
    <property type="match status" value="1"/>
</dbReference>
<name>A0A1H6JVD7_9EURY</name>
<dbReference type="PANTHER" id="PTHR40112">
    <property type="entry name" value="H2HPP ISOMERASE"/>
    <property type="match status" value="1"/>
</dbReference>
<dbReference type="STRING" id="1267564.SAMN05192561_12417"/>
<dbReference type="OrthoDB" id="114121at2157"/>
<dbReference type="InterPro" id="IPR013096">
    <property type="entry name" value="Cupin_2"/>
</dbReference>
<dbReference type="InterPro" id="IPR011051">
    <property type="entry name" value="RmlC_Cupin_sf"/>
</dbReference>
<dbReference type="EMBL" id="FNWU01000024">
    <property type="protein sequence ID" value="SEH66328.1"/>
    <property type="molecule type" value="Genomic_DNA"/>
</dbReference>
<evidence type="ECO:0000259" key="2">
    <source>
        <dbReference type="Pfam" id="PF07883"/>
    </source>
</evidence>
<dbReference type="RefSeq" id="WP_092817956.1">
    <property type="nucleotide sequence ID" value="NZ_FNWU01000024.1"/>
</dbReference>
<dbReference type="SUPFAM" id="SSF51182">
    <property type="entry name" value="RmlC-like cupins"/>
    <property type="match status" value="1"/>
</dbReference>
<dbReference type="CDD" id="cd02238">
    <property type="entry name" value="cupin_KdgF"/>
    <property type="match status" value="1"/>
</dbReference>
<reference evidence="3 4" key="1">
    <citation type="submission" date="2016-10" db="EMBL/GenBank/DDBJ databases">
        <authorList>
            <person name="de Groot N.N."/>
        </authorList>
    </citation>
    <scope>NUCLEOTIDE SEQUENCE [LARGE SCALE GENOMIC DNA]</scope>
    <source>
        <strain evidence="3 4">IBRC-M10418</strain>
    </source>
</reference>
<organism evidence="3 4">
    <name type="scientific">Halopenitus malekzadehii</name>
    <dbReference type="NCBI Taxonomy" id="1267564"/>
    <lineage>
        <taxon>Archaea</taxon>
        <taxon>Methanobacteriati</taxon>
        <taxon>Methanobacteriota</taxon>
        <taxon>Stenosarchaea group</taxon>
        <taxon>Halobacteria</taxon>
        <taxon>Halobacteriales</taxon>
        <taxon>Haloferacaceae</taxon>
        <taxon>Halopenitus</taxon>
    </lineage>
</organism>
<sequence length="113" mass="12170">MEIVTEADVEAVEAVPGVFLTAEAAGERTSVQGFTVEPGAEIPEHRHDHEQAGMVTAGMLTFLIDDEERPVSAGESYVIPGDEPHAAVNHGDVPVEGYDVFSPPRLDPDWMTE</sequence>
<dbReference type="Pfam" id="PF07883">
    <property type="entry name" value="Cupin_2"/>
    <property type="match status" value="1"/>
</dbReference>
<dbReference type="InterPro" id="IPR014710">
    <property type="entry name" value="RmlC-like_jellyroll"/>
</dbReference>
<dbReference type="GO" id="GO:0016853">
    <property type="term" value="F:isomerase activity"/>
    <property type="evidence" value="ECO:0007669"/>
    <property type="project" value="UniProtKB-KW"/>
</dbReference>
<keyword evidence="4" id="KW-1185">Reference proteome</keyword>
<evidence type="ECO:0000313" key="3">
    <source>
        <dbReference type="EMBL" id="SEH66328.1"/>
    </source>
</evidence>
<evidence type="ECO:0000313" key="4">
    <source>
        <dbReference type="Proteomes" id="UP000199215"/>
    </source>
</evidence>
<feature type="domain" description="Cupin type-2" evidence="2">
    <location>
        <begin position="34"/>
        <end position="101"/>
    </location>
</feature>
<gene>
    <name evidence="3" type="ORF">SAMN05192561_12417</name>
</gene>
<keyword evidence="3" id="KW-0413">Isomerase</keyword>
<proteinExistence type="predicted"/>
<protein>
    <submittedName>
        <fullName evidence="3">Mannose-6-phosphate isomerase, cupin superfamily</fullName>
    </submittedName>
</protein>